<dbReference type="STRING" id="1212491.LFA_2433"/>
<sequence length="110" mass="12984">MLNKYIRSTIIVMIQVILPVVLLLLLAPQLLQFNHEFNQASHFFLTHKIGFLVTHITFYLALLGLWPRVISCYVQRSNTEIPTEHIQSALKAKWYLLVAMAFFELLVWWR</sequence>
<protein>
    <submittedName>
        <fullName evidence="2">Uncharacterized protein</fullName>
    </submittedName>
</protein>
<organism evidence="2 3">
    <name type="scientific">Legionella fallonii LLAP-10</name>
    <dbReference type="NCBI Taxonomy" id="1212491"/>
    <lineage>
        <taxon>Bacteria</taxon>
        <taxon>Pseudomonadati</taxon>
        <taxon>Pseudomonadota</taxon>
        <taxon>Gammaproteobacteria</taxon>
        <taxon>Legionellales</taxon>
        <taxon>Legionellaceae</taxon>
        <taxon>Legionella</taxon>
    </lineage>
</organism>
<proteinExistence type="predicted"/>
<feature type="transmembrane region" description="Helical" evidence="1">
    <location>
        <begin position="51"/>
        <end position="71"/>
    </location>
</feature>
<dbReference type="OrthoDB" id="5638532at2"/>
<evidence type="ECO:0000256" key="1">
    <source>
        <dbReference type="SAM" id="Phobius"/>
    </source>
</evidence>
<dbReference type="KEGG" id="lfa:LFA_2433"/>
<evidence type="ECO:0000313" key="3">
    <source>
        <dbReference type="Proteomes" id="UP000032430"/>
    </source>
</evidence>
<dbReference type="Proteomes" id="UP000032430">
    <property type="component" value="Chromosome I"/>
</dbReference>
<evidence type="ECO:0000313" key="2">
    <source>
        <dbReference type="EMBL" id="CEG57805.1"/>
    </source>
</evidence>
<name>A0A098G8K7_9GAMM</name>
<accession>A0A098G8K7</accession>
<gene>
    <name evidence="2" type="ORF">LFA_2433</name>
</gene>
<feature type="transmembrane region" description="Helical" evidence="1">
    <location>
        <begin position="12"/>
        <end position="31"/>
    </location>
</feature>
<keyword evidence="3" id="KW-1185">Reference proteome</keyword>
<reference evidence="3" key="1">
    <citation type="submission" date="2014-09" db="EMBL/GenBank/DDBJ databases">
        <authorList>
            <person name="Gomez-Valero L."/>
        </authorList>
    </citation>
    <scope>NUCLEOTIDE SEQUENCE [LARGE SCALE GENOMIC DNA]</scope>
    <source>
        <strain evidence="3">ATCC700992</strain>
    </source>
</reference>
<keyword evidence="1" id="KW-1133">Transmembrane helix</keyword>
<dbReference type="EMBL" id="LN614827">
    <property type="protein sequence ID" value="CEG57805.1"/>
    <property type="molecule type" value="Genomic_DNA"/>
</dbReference>
<dbReference type="HOGENOM" id="CLU_149973_0_0_6"/>
<keyword evidence="1" id="KW-0812">Transmembrane</keyword>
<feature type="transmembrane region" description="Helical" evidence="1">
    <location>
        <begin position="92"/>
        <end position="109"/>
    </location>
</feature>
<dbReference type="RefSeq" id="WP_045096232.1">
    <property type="nucleotide sequence ID" value="NZ_LN614827.1"/>
</dbReference>
<dbReference type="AlphaFoldDB" id="A0A098G8K7"/>
<keyword evidence="1" id="KW-0472">Membrane</keyword>